<dbReference type="Proteomes" id="UP000781958">
    <property type="component" value="Unassembled WGS sequence"/>
</dbReference>
<gene>
    <name evidence="1" type="ORF">J2851_005369</name>
</gene>
<dbReference type="InterPro" id="IPR009078">
    <property type="entry name" value="Ferritin-like_SF"/>
</dbReference>
<organism evidence="1 2">
    <name type="scientific">Azospirillum rugosum</name>
    <dbReference type="NCBI Taxonomy" id="416170"/>
    <lineage>
        <taxon>Bacteria</taxon>
        <taxon>Pseudomonadati</taxon>
        <taxon>Pseudomonadota</taxon>
        <taxon>Alphaproteobacteria</taxon>
        <taxon>Rhodospirillales</taxon>
        <taxon>Azospirillaceae</taxon>
        <taxon>Azospirillum</taxon>
    </lineage>
</organism>
<protein>
    <submittedName>
        <fullName evidence="1">Bacterioferritin (Cytochrome b1)</fullName>
    </submittedName>
</protein>
<dbReference type="Gene3D" id="1.10.620.20">
    <property type="entry name" value="Ribonucleotide Reductase, subunit A"/>
    <property type="match status" value="1"/>
</dbReference>
<comment type="caution">
    <text evidence="1">The sequence shown here is derived from an EMBL/GenBank/DDBJ whole genome shotgun (WGS) entry which is preliminary data.</text>
</comment>
<dbReference type="RefSeq" id="WP_209770088.1">
    <property type="nucleotide sequence ID" value="NZ_JAGINP010000022.1"/>
</dbReference>
<dbReference type="Gene3D" id="1.20.5.420">
    <property type="entry name" value="Immunoglobulin FC, subunit C"/>
    <property type="match status" value="1"/>
</dbReference>
<name>A0ABS4SSM2_9PROT</name>
<evidence type="ECO:0000313" key="2">
    <source>
        <dbReference type="Proteomes" id="UP000781958"/>
    </source>
</evidence>
<keyword evidence="2" id="KW-1185">Reference proteome</keyword>
<proteinExistence type="predicted"/>
<evidence type="ECO:0000313" key="1">
    <source>
        <dbReference type="EMBL" id="MBP2295559.1"/>
    </source>
</evidence>
<sequence length="203" mass="22195">MMRLMPGSAVNDLNVPDPAALQAELTDLLQLEHDALPAYSIAIASLRDPVLRDDLRAHRADHERHVEALSALIRDRNGIPLLLPHVPTGFFKLAVQAAGAPGGDRAVLLAFVSNEWQSREKYARHAARPHDPEVAAVLRRHAEDEERHYAWARDALDVMGCGSDTMVGMMANAFSRFHGTTADAVEGAGRLALETVMRTLRAA</sequence>
<dbReference type="SUPFAM" id="SSF47240">
    <property type="entry name" value="Ferritin-like"/>
    <property type="match status" value="1"/>
</dbReference>
<dbReference type="InterPro" id="IPR012348">
    <property type="entry name" value="RNR-like"/>
</dbReference>
<accession>A0ABS4SSM2</accession>
<reference evidence="1 2" key="1">
    <citation type="submission" date="2021-03" db="EMBL/GenBank/DDBJ databases">
        <title>Genomic Encyclopedia of Type Strains, Phase III (KMG-III): the genomes of soil and plant-associated and newly described type strains.</title>
        <authorList>
            <person name="Whitman W."/>
        </authorList>
    </citation>
    <scope>NUCLEOTIDE SEQUENCE [LARGE SCALE GENOMIC DNA]</scope>
    <source>
        <strain evidence="1 2">IMMIB AFH-6</strain>
    </source>
</reference>
<dbReference type="CDD" id="cd00657">
    <property type="entry name" value="Ferritin_like"/>
    <property type="match status" value="1"/>
</dbReference>
<dbReference type="EMBL" id="JAGINP010000022">
    <property type="protein sequence ID" value="MBP2295559.1"/>
    <property type="molecule type" value="Genomic_DNA"/>
</dbReference>